<keyword evidence="3 9" id="KW-1003">Cell membrane</keyword>
<keyword evidence="7 9" id="KW-0811">Translocation</keyword>
<comment type="subunit">
    <text evidence="9">Forms a complex with SecD. Part of the essential Sec protein translocation apparatus which comprises SecA, SecYEG and auxiliary proteins SecDF. Other proteins may also be involved.</text>
</comment>
<dbReference type="PRINTS" id="PR01755">
    <property type="entry name" value="SECFTRNLCASE"/>
</dbReference>
<keyword evidence="2 9" id="KW-0813">Transport</keyword>
<dbReference type="InterPro" id="IPR005665">
    <property type="entry name" value="SecF_bac"/>
</dbReference>
<dbReference type="EMBL" id="JAUSWN010000010">
    <property type="protein sequence ID" value="MDQ0479682.1"/>
    <property type="molecule type" value="Genomic_DNA"/>
</dbReference>
<feature type="transmembrane region" description="Helical" evidence="9">
    <location>
        <begin position="184"/>
        <end position="203"/>
    </location>
</feature>
<feature type="transmembrane region" description="Helical" evidence="9">
    <location>
        <begin position="261"/>
        <end position="283"/>
    </location>
</feature>
<keyword evidence="12" id="KW-1185">Reference proteome</keyword>
<feature type="transmembrane region" description="Helical" evidence="9">
    <location>
        <begin position="155"/>
        <end position="178"/>
    </location>
</feature>
<dbReference type="Pfam" id="PF02355">
    <property type="entry name" value="SecD_SecF_C"/>
    <property type="match status" value="1"/>
</dbReference>
<dbReference type="SUPFAM" id="SSF82866">
    <property type="entry name" value="Multidrug efflux transporter AcrB transmembrane domain"/>
    <property type="match status" value="1"/>
</dbReference>
<comment type="similarity">
    <text evidence="9">Belongs to the SecD/SecF family. SecF subfamily.</text>
</comment>
<evidence type="ECO:0000256" key="3">
    <source>
        <dbReference type="ARBA" id="ARBA00022475"/>
    </source>
</evidence>
<dbReference type="NCBIfam" id="TIGR00966">
    <property type="entry name" value="transloc_SecF"/>
    <property type="match status" value="1"/>
</dbReference>
<feature type="transmembrane region" description="Helical" evidence="9">
    <location>
        <begin position="12"/>
        <end position="35"/>
    </location>
</feature>
<keyword evidence="5 9" id="KW-0653">Protein transport</keyword>
<reference evidence="11 12" key="1">
    <citation type="submission" date="2023-07" db="EMBL/GenBank/DDBJ databases">
        <title>Genomic Encyclopedia of Type Strains, Phase IV (KMG-IV): sequencing the most valuable type-strain genomes for metagenomic binning, comparative biology and taxonomic classification.</title>
        <authorList>
            <person name="Goeker M."/>
        </authorList>
    </citation>
    <scope>NUCLEOTIDE SEQUENCE [LARGE SCALE GENOMIC DNA]</scope>
    <source>
        <strain evidence="11 12">DSM 1400</strain>
    </source>
</reference>
<comment type="function">
    <text evidence="9">Part of the Sec protein translocase complex. Interacts with the SecYEG preprotein conducting channel. SecDF uses the proton motive force (PMF) to complete protein translocation after the ATP-dependent function of SecA.</text>
</comment>
<keyword evidence="4 9" id="KW-0812">Transmembrane</keyword>
<dbReference type="InterPro" id="IPR022813">
    <property type="entry name" value="SecD/SecF_arch_bac"/>
</dbReference>
<dbReference type="Proteomes" id="UP001224418">
    <property type="component" value="Unassembled WGS sequence"/>
</dbReference>
<evidence type="ECO:0000256" key="5">
    <source>
        <dbReference type="ARBA" id="ARBA00022927"/>
    </source>
</evidence>
<accession>A0ABU0JUU3</accession>
<feature type="transmembrane region" description="Helical" evidence="9">
    <location>
        <begin position="238"/>
        <end position="255"/>
    </location>
</feature>
<evidence type="ECO:0000256" key="8">
    <source>
        <dbReference type="ARBA" id="ARBA00023136"/>
    </source>
</evidence>
<dbReference type="InterPro" id="IPR022646">
    <property type="entry name" value="SecD/SecF_CS"/>
</dbReference>
<keyword evidence="8 9" id="KW-0472">Membrane</keyword>
<evidence type="ECO:0000313" key="12">
    <source>
        <dbReference type="Proteomes" id="UP001224418"/>
    </source>
</evidence>
<evidence type="ECO:0000256" key="7">
    <source>
        <dbReference type="ARBA" id="ARBA00023010"/>
    </source>
</evidence>
<dbReference type="Gene3D" id="1.20.1640.10">
    <property type="entry name" value="Multidrug efflux transporter AcrB transmembrane domain"/>
    <property type="match status" value="1"/>
</dbReference>
<evidence type="ECO:0000256" key="2">
    <source>
        <dbReference type="ARBA" id="ARBA00022448"/>
    </source>
</evidence>
<evidence type="ECO:0000256" key="9">
    <source>
        <dbReference type="HAMAP-Rule" id="MF_01464"/>
    </source>
</evidence>
<dbReference type="RefSeq" id="WP_307355671.1">
    <property type="nucleotide sequence ID" value="NZ_BAAACJ010000005.1"/>
</dbReference>
<dbReference type="PANTHER" id="PTHR30081:SF8">
    <property type="entry name" value="PROTEIN TRANSLOCASE SUBUNIT SECF"/>
    <property type="match status" value="1"/>
</dbReference>
<evidence type="ECO:0000256" key="4">
    <source>
        <dbReference type="ARBA" id="ARBA00022692"/>
    </source>
</evidence>
<dbReference type="PANTHER" id="PTHR30081">
    <property type="entry name" value="PROTEIN-EXPORT MEMBRANE PROTEIN SEC"/>
    <property type="match status" value="1"/>
</dbReference>
<comment type="subcellular location">
    <subcellularLocation>
        <location evidence="1 9">Cell membrane</location>
        <topology evidence="1 9">Multi-pass membrane protein</topology>
    </subcellularLocation>
</comment>
<dbReference type="InterPro" id="IPR022645">
    <property type="entry name" value="SecD/SecF_bac"/>
</dbReference>
<dbReference type="HAMAP" id="MF_01464_B">
    <property type="entry name" value="SecF_B"/>
    <property type="match status" value="1"/>
</dbReference>
<keyword evidence="6 9" id="KW-1133">Transmembrane helix</keyword>
<proteinExistence type="inferred from homology"/>
<evidence type="ECO:0000259" key="10">
    <source>
        <dbReference type="Pfam" id="PF02355"/>
    </source>
</evidence>
<evidence type="ECO:0000256" key="1">
    <source>
        <dbReference type="ARBA" id="ARBA00004651"/>
    </source>
</evidence>
<evidence type="ECO:0000313" key="11">
    <source>
        <dbReference type="EMBL" id="MDQ0479682.1"/>
    </source>
</evidence>
<dbReference type="InterPro" id="IPR048634">
    <property type="entry name" value="SecD_SecF_C"/>
</dbReference>
<dbReference type="Pfam" id="PF07549">
    <property type="entry name" value="Sec_GG"/>
    <property type="match status" value="1"/>
</dbReference>
<dbReference type="NCBIfam" id="TIGR00916">
    <property type="entry name" value="2A0604s01"/>
    <property type="match status" value="1"/>
</dbReference>
<feature type="transmembrane region" description="Helical" evidence="9">
    <location>
        <begin position="131"/>
        <end position="148"/>
    </location>
</feature>
<dbReference type="InterPro" id="IPR055344">
    <property type="entry name" value="SecD_SecF_C_bact"/>
</dbReference>
<comment type="caution">
    <text evidence="11">The sequence shown here is derived from an EMBL/GenBank/DDBJ whole genome shotgun (WGS) entry which is preliminary data.</text>
</comment>
<evidence type="ECO:0000256" key="6">
    <source>
        <dbReference type="ARBA" id="ARBA00022989"/>
    </source>
</evidence>
<organism evidence="11 12">
    <name type="scientific">Hathewaya limosa</name>
    <name type="common">Clostridium limosum</name>
    <dbReference type="NCBI Taxonomy" id="1536"/>
    <lineage>
        <taxon>Bacteria</taxon>
        <taxon>Bacillati</taxon>
        <taxon>Bacillota</taxon>
        <taxon>Clostridia</taxon>
        <taxon>Eubacteriales</taxon>
        <taxon>Clostridiaceae</taxon>
        <taxon>Hathewaya</taxon>
    </lineage>
</organism>
<name>A0ABU0JUU3_HATLI</name>
<protein>
    <recommendedName>
        <fullName evidence="9">Protein-export membrane protein SecF</fullName>
    </recommendedName>
</protein>
<feature type="domain" description="Protein export membrane protein SecD/SecF C-terminal" evidence="10">
    <location>
        <begin position="104"/>
        <end position="285"/>
    </location>
</feature>
<gene>
    <name evidence="9" type="primary">secF</name>
    <name evidence="11" type="ORF">QOZ93_001423</name>
</gene>
<sequence length="293" mass="32650">MIKIVERTKIWFTLSLTVIIAGILFIAIKGLNYGIDFKGGTLLNIGMNKEITVHDKKDLNDILKQYTKQYSIRDINNKKEFEIIIQSGAVKDEQISEIKNKVKDKFKLGNKYLVNEENIGGSVGKELTKKAWMAMVLAAGAMLIYITIRFEVDFAFAAIMALLHDVLITISVYAILGIKVNSPFIAAILTILGYSINDTIVVFDRIRENKKKLGKVSLDVLVDTSINQTIKRSINTSLSTLITIIALLILVPSIREFTLPLTVGIAVGTYSSIFIASPIWVLFKKHKLKASKA</sequence>